<dbReference type="GO" id="GO:0006357">
    <property type="term" value="P:regulation of transcription by RNA polymerase II"/>
    <property type="evidence" value="ECO:0007669"/>
    <property type="project" value="InterPro"/>
</dbReference>
<evidence type="ECO:0000256" key="4">
    <source>
        <dbReference type="ARBA" id="ARBA00023015"/>
    </source>
</evidence>
<keyword evidence="6 8" id="KW-0539">Nucleus</keyword>
<gene>
    <name evidence="8" type="primary">MED17</name>
    <name evidence="9" type="ORF">DERYTH_LOCUS21007</name>
</gene>
<evidence type="ECO:0000256" key="6">
    <source>
        <dbReference type="ARBA" id="ARBA00023242"/>
    </source>
</evidence>
<keyword evidence="8" id="KW-0010">Activator</keyword>
<dbReference type="AlphaFoldDB" id="A0A9N9P5D7"/>
<dbReference type="InterPro" id="IPR019313">
    <property type="entry name" value="Mediator_Med17"/>
</dbReference>
<dbReference type="Proteomes" id="UP000789405">
    <property type="component" value="Unassembled WGS sequence"/>
</dbReference>
<feature type="non-terminal residue" evidence="9">
    <location>
        <position position="446"/>
    </location>
</feature>
<dbReference type="EMBL" id="CAJVPY010025916">
    <property type="protein sequence ID" value="CAG8788950.1"/>
    <property type="molecule type" value="Genomic_DNA"/>
</dbReference>
<organism evidence="9 10">
    <name type="scientific">Dentiscutata erythropus</name>
    <dbReference type="NCBI Taxonomy" id="1348616"/>
    <lineage>
        <taxon>Eukaryota</taxon>
        <taxon>Fungi</taxon>
        <taxon>Fungi incertae sedis</taxon>
        <taxon>Mucoromycota</taxon>
        <taxon>Glomeromycotina</taxon>
        <taxon>Glomeromycetes</taxon>
        <taxon>Diversisporales</taxon>
        <taxon>Gigasporaceae</taxon>
        <taxon>Dentiscutata</taxon>
    </lineage>
</organism>
<comment type="function">
    <text evidence="8">Component of the Mediator complex, a coactivator involved in the regulated transcription of nearly all RNA polymerase II-dependent genes. Mediator functions as a bridge to convey information from gene-specific regulatory proteins to the basal RNA polymerase II transcription machinery. Mediator is recruited to promoters by direct interactions with regulatory proteins and serves as a scaffold for the assembly of a functional preinitiation complex with RNA polymerase II and the general transcription factors.</text>
</comment>
<comment type="subunit">
    <text evidence="8">Component of the Mediator complex.</text>
</comment>
<evidence type="ECO:0000256" key="2">
    <source>
        <dbReference type="ARBA" id="ARBA00005635"/>
    </source>
</evidence>
<name>A0A9N9P5D7_9GLOM</name>
<comment type="subcellular location">
    <subcellularLocation>
        <location evidence="1 8">Nucleus</location>
    </subcellularLocation>
</comment>
<keyword evidence="10" id="KW-1185">Reference proteome</keyword>
<comment type="caution">
    <text evidence="9">The sequence shown here is derived from an EMBL/GenBank/DDBJ whole genome shotgun (WGS) entry which is preliminary data.</text>
</comment>
<sequence>KNIGQQIFVHYGYADVGSIHGDISKAQILRSPDEKQVAVSLPQKPKKAVKLRLQQRSNSLLTVEPCIQENSLLQSESAEGSNIHQQLITAQKAIFEGELFDQLIREARNIPGITLVENEIFVQIYEGVDLTIQWANIDSIKEAPSSDDAWTSETDNFDMTISPESSTPFTCTVLKLAMDLLLRRCHRIQLLKKQERVLNWTRGTPRESSGAQILNQVIHLLKYYFFCKHIRDIVKASTRALSSGGVPVQIHFISNLAKGKDLIDDIWKKIGKDKIFLFSVVFSFFKRHSIRFTLESPTSVIVHLPHGDIRTRGHAQFQDLVSREIILLLLRIIHEQLIYLTGLDNVVSGEGNWCVDVALLLIYKDIPPIISESSVQEVTQDKWSKSLWKRPIKISIVNGQPSPDKLTVKIDAFGISKGPELVIGGNEGKHIRKEFGEIIYEFLISL</sequence>
<dbReference type="PANTHER" id="PTHR13114">
    <property type="entry name" value="MEDIATOR OF RNA POLYMERASE II TRANSCRIPTION SUBUNIT 17"/>
    <property type="match status" value="1"/>
</dbReference>
<evidence type="ECO:0000256" key="3">
    <source>
        <dbReference type="ARBA" id="ARBA00019610"/>
    </source>
</evidence>
<evidence type="ECO:0000256" key="1">
    <source>
        <dbReference type="ARBA" id="ARBA00004123"/>
    </source>
</evidence>
<comment type="similarity">
    <text evidence="2 8">Belongs to the Mediator complex subunit 17 family.</text>
</comment>
<dbReference type="GO" id="GO:0003712">
    <property type="term" value="F:transcription coregulator activity"/>
    <property type="evidence" value="ECO:0007669"/>
    <property type="project" value="InterPro"/>
</dbReference>
<proteinExistence type="inferred from homology"/>
<feature type="non-terminal residue" evidence="9">
    <location>
        <position position="1"/>
    </location>
</feature>
<accession>A0A9N9P5D7</accession>
<evidence type="ECO:0000313" key="10">
    <source>
        <dbReference type="Proteomes" id="UP000789405"/>
    </source>
</evidence>
<dbReference type="Pfam" id="PF10156">
    <property type="entry name" value="Med17"/>
    <property type="match status" value="1"/>
</dbReference>
<dbReference type="GO" id="GO:0016592">
    <property type="term" value="C:mediator complex"/>
    <property type="evidence" value="ECO:0007669"/>
    <property type="project" value="InterPro"/>
</dbReference>
<evidence type="ECO:0000313" key="9">
    <source>
        <dbReference type="EMBL" id="CAG8788950.1"/>
    </source>
</evidence>
<keyword evidence="5 8" id="KW-0804">Transcription</keyword>
<evidence type="ECO:0000256" key="5">
    <source>
        <dbReference type="ARBA" id="ARBA00023163"/>
    </source>
</evidence>
<dbReference type="OrthoDB" id="10251234at2759"/>
<keyword evidence="4 8" id="KW-0805">Transcription regulation</keyword>
<reference evidence="9" key="1">
    <citation type="submission" date="2021-06" db="EMBL/GenBank/DDBJ databases">
        <authorList>
            <person name="Kallberg Y."/>
            <person name="Tangrot J."/>
            <person name="Rosling A."/>
        </authorList>
    </citation>
    <scope>NUCLEOTIDE SEQUENCE</scope>
    <source>
        <strain evidence="9">MA453B</strain>
    </source>
</reference>
<evidence type="ECO:0000256" key="7">
    <source>
        <dbReference type="ARBA" id="ARBA00032014"/>
    </source>
</evidence>
<dbReference type="GO" id="GO:0070847">
    <property type="term" value="C:core mediator complex"/>
    <property type="evidence" value="ECO:0007669"/>
    <property type="project" value="TreeGrafter"/>
</dbReference>
<dbReference type="PANTHER" id="PTHR13114:SF7">
    <property type="entry name" value="MEDIATOR OF RNA POLYMERASE II TRANSCRIPTION SUBUNIT 17"/>
    <property type="match status" value="1"/>
</dbReference>
<protein>
    <recommendedName>
        <fullName evidence="3 8">Mediator of RNA polymerase II transcription subunit 17</fullName>
    </recommendedName>
    <alternativeName>
        <fullName evidence="7 8">Mediator complex subunit 17</fullName>
    </alternativeName>
</protein>
<evidence type="ECO:0000256" key="8">
    <source>
        <dbReference type="RuleBase" id="RU364140"/>
    </source>
</evidence>